<sequence>MDHSEGGSSDTNGTLDQFRPLGYGVDSPQFTPQFGSVVNFLPTGDIAHSVPYGGPNRSRYWDPRNFSHETTFAIGAKWDHDFGDGWKLSNNLRVQQNRVEHTYASDIGYQSVTNSLTFTQLGTGLAGLSNTPGIYTLTNRNTGDVLARVRRLTTAAQAAACASPVAGNNGYCLDAATPNRLPNQSIVNPAPIDSNNLILTVGSNNSSGVIRSRDVMDLFTLTKSNDWLTVTTGVYFGQSRFKLNFSYGGRGVMPLQNNPFTMGVTFTTTTASTAGGPAGTTYQLTDPTGFGALGSSIGITSDDYATTREISPLLGITIQPTANWLIDGGARYTFYRGWGQTKRYVTNPSATSRAFGGFDGNPLTIYDNVYAVDTPASTFPFNKAISYLQYSGAVSYFANSHASAFLRYTKGRKNQDRFWDGFAISQALVNQYSLAPLPVITQVELGSQLRYGWFTLNPVLYFVDLNNVPIRRNDGRSADGVTTYITQAFYSHYQSMGLELDNTVRFASWFNIRNVLTLNRGRSLKQATVNLGTCNGVPTPQTCPNGIQPQDDDFATYLSGVQERSANVTYNGTANVQFGNFGAYYRFRYISERPISVLNTFRLPAQELSDIGLRYDLTPTMTVNFNVNNLFNNVNPTQLSQVGNRPSNLTEEQFIQQYPNALVAITTNTPRSYFLTLNTSF</sequence>
<evidence type="ECO:0000259" key="12">
    <source>
        <dbReference type="Pfam" id="PF00593"/>
    </source>
</evidence>
<dbReference type="EMBL" id="LQCK02000056">
    <property type="protein sequence ID" value="KZB93885.1"/>
    <property type="molecule type" value="Genomic_DNA"/>
</dbReference>
<keyword evidence="6" id="KW-0732">Signal</keyword>
<dbReference type="AlphaFoldDB" id="A0A175Y0C6"/>
<proteinExistence type="predicted"/>
<evidence type="ECO:0000256" key="10">
    <source>
        <dbReference type="ARBA" id="ARBA00023136"/>
    </source>
</evidence>
<evidence type="ECO:0000256" key="5">
    <source>
        <dbReference type="ARBA" id="ARBA00022692"/>
    </source>
</evidence>
<keyword evidence="11" id="KW-0998">Cell outer membrane</keyword>
<evidence type="ECO:0000313" key="14">
    <source>
        <dbReference type="Proteomes" id="UP000078460"/>
    </source>
</evidence>
<dbReference type="Gene3D" id="2.40.170.20">
    <property type="entry name" value="TonB-dependent receptor, beta-barrel domain"/>
    <property type="match status" value="1"/>
</dbReference>
<comment type="caution">
    <text evidence="13">The sequence shown here is derived from an EMBL/GenBank/DDBJ whole genome shotgun (WGS) entry which is preliminary data.</text>
</comment>
<keyword evidence="14" id="KW-1185">Reference proteome</keyword>
<evidence type="ECO:0000256" key="7">
    <source>
        <dbReference type="ARBA" id="ARBA00023004"/>
    </source>
</evidence>
<dbReference type="Proteomes" id="UP000078460">
    <property type="component" value="Unassembled WGS sequence"/>
</dbReference>
<keyword evidence="8" id="KW-0406">Ion transport</keyword>
<keyword evidence="10" id="KW-0472">Membrane</keyword>
<dbReference type="GO" id="GO:0015344">
    <property type="term" value="F:siderophore uptake transmembrane transporter activity"/>
    <property type="evidence" value="ECO:0007669"/>
    <property type="project" value="TreeGrafter"/>
</dbReference>
<dbReference type="InterPro" id="IPR000531">
    <property type="entry name" value="Beta-barrel_TonB"/>
</dbReference>
<dbReference type="RefSeq" id="WP_062127085.1">
    <property type="nucleotide sequence ID" value="NZ_CP017578.1"/>
</dbReference>
<dbReference type="PROSITE" id="PS01156">
    <property type="entry name" value="TONB_DEPENDENT_REC_2"/>
    <property type="match status" value="1"/>
</dbReference>
<dbReference type="PANTHER" id="PTHR32552:SF89">
    <property type="entry name" value="CATECHOLATE SIDEROPHORE RECEPTOR FIU"/>
    <property type="match status" value="1"/>
</dbReference>
<keyword evidence="9" id="KW-0798">TonB box</keyword>
<evidence type="ECO:0000256" key="8">
    <source>
        <dbReference type="ARBA" id="ARBA00023065"/>
    </source>
</evidence>
<dbReference type="InterPro" id="IPR039426">
    <property type="entry name" value="TonB-dep_rcpt-like"/>
</dbReference>
<evidence type="ECO:0000256" key="2">
    <source>
        <dbReference type="ARBA" id="ARBA00022448"/>
    </source>
</evidence>
<dbReference type="KEGG" id="smy:BJP26_18800"/>
<reference evidence="13" key="1">
    <citation type="submission" date="2016-03" db="EMBL/GenBank/DDBJ databases">
        <title>Sphingomonas melonis TY, whole genome shotgun sequencing.</title>
        <authorList>
            <person name="Wang H."/>
            <person name="Zhu P."/>
        </authorList>
    </citation>
    <scope>NUCLEOTIDE SEQUENCE [LARGE SCALE GENOMIC DNA]</scope>
    <source>
        <strain evidence="13">TY</strain>
    </source>
</reference>
<evidence type="ECO:0000256" key="9">
    <source>
        <dbReference type="ARBA" id="ARBA00023077"/>
    </source>
</evidence>
<keyword evidence="5" id="KW-0812">Transmembrane</keyword>
<keyword evidence="3" id="KW-1134">Transmembrane beta strand</keyword>
<feature type="domain" description="TonB-dependent receptor-like beta-barrel" evidence="12">
    <location>
        <begin position="209"/>
        <end position="630"/>
    </location>
</feature>
<evidence type="ECO:0000313" key="13">
    <source>
        <dbReference type="EMBL" id="KZB93885.1"/>
    </source>
</evidence>
<keyword evidence="4" id="KW-0410">Iron transport</keyword>
<gene>
    <name evidence="13" type="ORF">AVM11_09510</name>
</gene>
<evidence type="ECO:0000256" key="3">
    <source>
        <dbReference type="ARBA" id="ARBA00022452"/>
    </source>
</evidence>
<dbReference type="GO" id="GO:0009279">
    <property type="term" value="C:cell outer membrane"/>
    <property type="evidence" value="ECO:0007669"/>
    <property type="project" value="UniProtKB-SubCell"/>
</dbReference>
<dbReference type="PANTHER" id="PTHR32552">
    <property type="entry name" value="FERRICHROME IRON RECEPTOR-RELATED"/>
    <property type="match status" value="1"/>
</dbReference>
<evidence type="ECO:0000256" key="1">
    <source>
        <dbReference type="ARBA" id="ARBA00004571"/>
    </source>
</evidence>
<keyword evidence="7" id="KW-0408">Iron</keyword>
<protein>
    <recommendedName>
        <fullName evidence="12">TonB-dependent receptor-like beta-barrel domain-containing protein</fullName>
    </recommendedName>
</protein>
<dbReference type="InterPro" id="IPR036942">
    <property type="entry name" value="Beta-barrel_TonB_sf"/>
</dbReference>
<dbReference type="Pfam" id="PF00593">
    <property type="entry name" value="TonB_dep_Rec_b-barrel"/>
    <property type="match status" value="1"/>
</dbReference>
<evidence type="ECO:0000256" key="4">
    <source>
        <dbReference type="ARBA" id="ARBA00022496"/>
    </source>
</evidence>
<dbReference type="OrthoDB" id="7277632at2"/>
<name>A0A175Y0C6_9SPHN</name>
<organism evidence="13 14">
    <name type="scientific">Sphingomonas melonis TY</name>
    <dbReference type="NCBI Taxonomy" id="621456"/>
    <lineage>
        <taxon>Bacteria</taxon>
        <taxon>Pseudomonadati</taxon>
        <taxon>Pseudomonadota</taxon>
        <taxon>Alphaproteobacteria</taxon>
        <taxon>Sphingomonadales</taxon>
        <taxon>Sphingomonadaceae</taxon>
        <taxon>Sphingomonas</taxon>
    </lineage>
</organism>
<keyword evidence="2" id="KW-0813">Transport</keyword>
<evidence type="ECO:0000256" key="11">
    <source>
        <dbReference type="ARBA" id="ARBA00023237"/>
    </source>
</evidence>
<accession>A0A175Y0C6</accession>
<dbReference type="InterPro" id="IPR010917">
    <property type="entry name" value="TonB_rcpt_CS"/>
</dbReference>
<dbReference type="SUPFAM" id="SSF56935">
    <property type="entry name" value="Porins"/>
    <property type="match status" value="1"/>
</dbReference>
<comment type="subcellular location">
    <subcellularLocation>
        <location evidence="1">Cell outer membrane</location>
        <topology evidence="1">Multi-pass membrane protein</topology>
    </subcellularLocation>
</comment>
<evidence type="ECO:0000256" key="6">
    <source>
        <dbReference type="ARBA" id="ARBA00022729"/>
    </source>
</evidence>